<evidence type="ECO:0000256" key="2">
    <source>
        <dbReference type="ARBA" id="ARBA00022475"/>
    </source>
</evidence>
<reference evidence="7" key="1">
    <citation type="journal article" date="2014" name="Int. J. Syst. Evol. Microbiol.">
        <title>Complete genome sequence of Corynebacterium casei LMG S-19264T (=DSM 44701T), isolated from a smear-ripened cheese.</title>
        <authorList>
            <consortium name="US DOE Joint Genome Institute (JGI-PGF)"/>
            <person name="Walter F."/>
            <person name="Albersmeier A."/>
            <person name="Kalinowski J."/>
            <person name="Ruckert C."/>
        </authorList>
    </citation>
    <scope>NUCLEOTIDE SEQUENCE</scope>
    <source>
        <strain evidence="7">JCM 14265</strain>
    </source>
</reference>
<accession>A0AAV3SNN5</accession>
<dbReference type="GO" id="GO:0005886">
    <property type="term" value="C:plasma membrane"/>
    <property type="evidence" value="ECO:0007669"/>
    <property type="project" value="UniProtKB-SubCell"/>
</dbReference>
<dbReference type="EMBL" id="JBEDNW010000001">
    <property type="protein sequence ID" value="MEZ3166066.1"/>
    <property type="molecule type" value="Genomic_DNA"/>
</dbReference>
<protein>
    <submittedName>
        <fullName evidence="8">VTT domain-containing protein</fullName>
    </submittedName>
</protein>
<keyword evidence="10" id="KW-1185">Reference proteome</keyword>
<dbReference type="Proteomes" id="UP001567571">
    <property type="component" value="Unassembled WGS sequence"/>
</dbReference>
<keyword evidence="5 6" id="KW-0472">Membrane</keyword>
<dbReference type="InterPro" id="IPR051311">
    <property type="entry name" value="DedA_domain"/>
</dbReference>
<name>A0AAV3SNN5_9EURY</name>
<feature type="transmembrane region" description="Helical" evidence="6">
    <location>
        <begin position="6"/>
        <end position="29"/>
    </location>
</feature>
<proteinExistence type="predicted"/>
<organism evidence="7 9">
    <name type="scientific">Halorubrum ejinorense</name>
    <dbReference type="NCBI Taxonomy" id="425309"/>
    <lineage>
        <taxon>Archaea</taxon>
        <taxon>Methanobacteriati</taxon>
        <taxon>Methanobacteriota</taxon>
        <taxon>Stenosarchaea group</taxon>
        <taxon>Halobacteria</taxon>
        <taxon>Halobacteriales</taxon>
        <taxon>Haloferacaceae</taxon>
        <taxon>Halorubrum</taxon>
    </lineage>
</organism>
<dbReference type="PANTHER" id="PTHR42709">
    <property type="entry name" value="ALKALINE PHOSPHATASE LIKE PROTEIN"/>
    <property type="match status" value="1"/>
</dbReference>
<evidence type="ECO:0000313" key="7">
    <source>
        <dbReference type="EMBL" id="GAA0531165.1"/>
    </source>
</evidence>
<evidence type="ECO:0000256" key="4">
    <source>
        <dbReference type="ARBA" id="ARBA00022989"/>
    </source>
</evidence>
<dbReference type="PANTHER" id="PTHR42709:SF6">
    <property type="entry name" value="UNDECAPRENYL PHOSPHATE TRANSPORTER A"/>
    <property type="match status" value="1"/>
</dbReference>
<evidence type="ECO:0000256" key="6">
    <source>
        <dbReference type="SAM" id="Phobius"/>
    </source>
</evidence>
<evidence type="ECO:0000313" key="9">
    <source>
        <dbReference type="Proteomes" id="UP001501425"/>
    </source>
</evidence>
<keyword evidence="3 6" id="KW-0812">Transmembrane</keyword>
<evidence type="ECO:0000256" key="1">
    <source>
        <dbReference type="ARBA" id="ARBA00004651"/>
    </source>
</evidence>
<dbReference type="RefSeq" id="WP_343775791.1">
    <property type="nucleotide sequence ID" value="NZ_BAAADQ010000001.1"/>
</dbReference>
<keyword evidence="4 6" id="KW-1133">Transmembrane helix</keyword>
<evidence type="ECO:0000256" key="5">
    <source>
        <dbReference type="ARBA" id="ARBA00023136"/>
    </source>
</evidence>
<reference evidence="8 10" key="3">
    <citation type="submission" date="2024-06" db="EMBL/GenBank/DDBJ databases">
        <title>Halorubrum miltondacostae sp. nov., a potential PHA producer isolated from an inland solar saltern in Rio Maior, Portugal.</title>
        <authorList>
            <person name="Albuquerque L."/>
            <person name="Viver T."/>
            <person name="Barroso C."/>
            <person name="Claudino R."/>
            <person name="Galvan M."/>
            <person name="Simoes G."/>
            <person name="Lobo Da Cunha A."/>
            <person name="Egas C."/>
        </authorList>
    </citation>
    <scope>NUCLEOTIDE SEQUENCE [LARGE SCALE GENOMIC DNA]</scope>
    <source>
        <strain evidence="8 10">DSM 18646</strain>
    </source>
</reference>
<evidence type="ECO:0000256" key="3">
    <source>
        <dbReference type="ARBA" id="ARBA00022692"/>
    </source>
</evidence>
<dbReference type="AlphaFoldDB" id="A0AAV3SNN5"/>
<gene>
    <name evidence="8" type="ORF">ABNG02_01845</name>
    <name evidence="7" type="ORF">GCM10008994_02210</name>
</gene>
<evidence type="ECO:0000313" key="10">
    <source>
        <dbReference type="Proteomes" id="UP001567571"/>
    </source>
</evidence>
<feature type="transmembrane region" description="Helical" evidence="6">
    <location>
        <begin position="141"/>
        <end position="167"/>
    </location>
</feature>
<comment type="caution">
    <text evidence="7">The sequence shown here is derived from an EMBL/GenBank/DDBJ whole genome shotgun (WGS) entry which is preliminary data.</text>
</comment>
<feature type="transmembrane region" description="Helical" evidence="6">
    <location>
        <begin position="41"/>
        <end position="65"/>
    </location>
</feature>
<dbReference type="Proteomes" id="UP001501425">
    <property type="component" value="Unassembled WGS sequence"/>
</dbReference>
<reference evidence="7" key="2">
    <citation type="submission" date="2023-12" db="EMBL/GenBank/DDBJ databases">
        <authorList>
            <person name="Sun Q."/>
            <person name="Inoue M."/>
        </authorList>
    </citation>
    <scope>NUCLEOTIDE SEQUENCE</scope>
    <source>
        <strain evidence="7">JCM 14265</strain>
    </source>
</reference>
<comment type="subcellular location">
    <subcellularLocation>
        <location evidence="1">Cell membrane</location>
        <topology evidence="1">Multi-pass membrane protein</topology>
    </subcellularLocation>
</comment>
<evidence type="ECO:0000313" key="8">
    <source>
        <dbReference type="EMBL" id="MEZ3166066.1"/>
    </source>
</evidence>
<dbReference type="EMBL" id="BAAADQ010000001">
    <property type="protein sequence ID" value="GAA0531165.1"/>
    <property type="molecule type" value="Genomic_DNA"/>
</dbReference>
<sequence length="187" mass="18204">MLGPHAATALALVDTYGAVAVFAVFALEGALVGKVLPARTLFVAAVVAVGVEAVAVLPVFAAAVVGATVGQSAVFVAVRRFDADPTSLSVVPVSDDAVDGVGRWFDRWGLPAVAASNAVPGTRGWLAVPTANAPSVSAPRFAAASLVGSAVYAGALLAVGIAVALGFGSASALLGADLTAALLTAAP</sequence>
<keyword evidence="2" id="KW-1003">Cell membrane</keyword>